<comment type="caution">
    <text evidence="3">The sequence shown here is derived from an EMBL/GenBank/DDBJ whole genome shotgun (WGS) entry which is preliminary data.</text>
</comment>
<feature type="compositionally biased region" description="Basic residues" evidence="1">
    <location>
        <begin position="100"/>
        <end position="109"/>
    </location>
</feature>
<keyword evidence="2" id="KW-1133">Transmembrane helix</keyword>
<evidence type="ECO:0000256" key="1">
    <source>
        <dbReference type="SAM" id="MobiDB-lite"/>
    </source>
</evidence>
<proteinExistence type="predicted"/>
<dbReference type="OrthoDB" id="9959325at2"/>
<evidence type="ECO:0000313" key="3">
    <source>
        <dbReference type="EMBL" id="TDC14631.1"/>
    </source>
</evidence>
<keyword evidence="4" id="KW-1185">Reference proteome</keyword>
<dbReference type="RefSeq" id="WP_132415454.1">
    <property type="nucleotide sequence ID" value="NZ_SMKA01000380.1"/>
</dbReference>
<dbReference type="Proteomes" id="UP000295075">
    <property type="component" value="Unassembled WGS sequence"/>
</dbReference>
<feature type="transmembrane region" description="Helical" evidence="2">
    <location>
        <begin position="20"/>
        <end position="41"/>
    </location>
</feature>
<evidence type="ECO:0000313" key="4">
    <source>
        <dbReference type="Proteomes" id="UP000295075"/>
    </source>
</evidence>
<accession>A0A4R4NXN3</accession>
<evidence type="ECO:0000256" key="2">
    <source>
        <dbReference type="SAM" id="Phobius"/>
    </source>
</evidence>
<protein>
    <submittedName>
        <fullName evidence="3">Uncharacterized protein</fullName>
    </submittedName>
</protein>
<reference evidence="3 4" key="1">
    <citation type="submission" date="2019-03" db="EMBL/GenBank/DDBJ databases">
        <title>Draft genome sequences of novel Actinobacteria.</title>
        <authorList>
            <person name="Sahin N."/>
            <person name="Ay H."/>
            <person name="Saygin H."/>
        </authorList>
    </citation>
    <scope>NUCLEOTIDE SEQUENCE [LARGE SCALE GENOMIC DNA]</scope>
    <source>
        <strain evidence="3 4">JCM 30547</strain>
    </source>
</reference>
<organism evidence="3 4">
    <name type="scientific">Kribbella albertanoniae</name>
    <dbReference type="NCBI Taxonomy" id="1266829"/>
    <lineage>
        <taxon>Bacteria</taxon>
        <taxon>Bacillati</taxon>
        <taxon>Actinomycetota</taxon>
        <taxon>Actinomycetes</taxon>
        <taxon>Propionibacteriales</taxon>
        <taxon>Kribbellaceae</taxon>
        <taxon>Kribbella</taxon>
    </lineage>
</organism>
<dbReference type="AlphaFoldDB" id="A0A4R4NXN3"/>
<name>A0A4R4NXN3_9ACTN</name>
<sequence>MGDVQIEVRRSGCADWPYEIAGEMTLAAPLAVLTLPVVFVLNRLTHLLVFRLGWTLHIWHKGRFEKVRYRNKAAALADVDRQRALAAEWPPPEPGQRVRLPPRRLSRTS</sequence>
<keyword evidence="2" id="KW-0812">Transmembrane</keyword>
<feature type="region of interest" description="Disordered" evidence="1">
    <location>
        <begin position="88"/>
        <end position="109"/>
    </location>
</feature>
<dbReference type="EMBL" id="SMKA01000380">
    <property type="protein sequence ID" value="TDC14631.1"/>
    <property type="molecule type" value="Genomic_DNA"/>
</dbReference>
<gene>
    <name evidence="3" type="ORF">E1261_42030</name>
</gene>
<keyword evidence="2" id="KW-0472">Membrane</keyword>